<dbReference type="InterPro" id="IPR034393">
    <property type="entry name" value="TatSF1-like"/>
</dbReference>
<dbReference type="SMART" id="SM00360">
    <property type="entry name" value="RRM"/>
    <property type="match status" value="1"/>
</dbReference>
<evidence type="ECO:0000313" key="3">
    <source>
        <dbReference type="EnsemblProtists" id="PYU1_T000333"/>
    </source>
</evidence>
<dbReference type="EnsemblProtists" id="PYU1_T000333">
    <property type="protein sequence ID" value="PYU1_T000333"/>
    <property type="gene ID" value="PYU1_G000333"/>
</dbReference>
<dbReference type="AlphaFoldDB" id="K3W5U2"/>
<dbReference type="PROSITE" id="PS50102">
    <property type="entry name" value="RRM"/>
    <property type="match status" value="1"/>
</dbReference>
<reference evidence="4" key="2">
    <citation type="submission" date="2010-04" db="EMBL/GenBank/DDBJ databases">
        <authorList>
            <person name="Buell R."/>
            <person name="Hamilton J."/>
            <person name="Hostetler J."/>
        </authorList>
    </citation>
    <scope>NUCLEOTIDE SEQUENCE [LARGE SCALE GENOMIC DNA]</scope>
    <source>
        <strain evidence="4">DAOM:BR144</strain>
    </source>
</reference>
<keyword evidence="4" id="KW-1185">Reference proteome</keyword>
<dbReference type="SUPFAM" id="SSF54928">
    <property type="entry name" value="RNA-binding domain, RBD"/>
    <property type="match status" value="1"/>
</dbReference>
<evidence type="ECO:0000313" key="4">
    <source>
        <dbReference type="Proteomes" id="UP000019132"/>
    </source>
</evidence>
<proteinExistence type="predicted"/>
<evidence type="ECO:0000256" key="1">
    <source>
        <dbReference type="PROSITE-ProRule" id="PRU00176"/>
    </source>
</evidence>
<dbReference type="EMBL" id="GL376636">
    <property type="status" value="NOT_ANNOTATED_CDS"/>
    <property type="molecule type" value="Genomic_DNA"/>
</dbReference>
<evidence type="ECO:0000259" key="2">
    <source>
        <dbReference type="PROSITE" id="PS50102"/>
    </source>
</evidence>
<keyword evidence="1" id="KW-0694">RNA-binding</keyword>
<dbReference type="CDD" id="cd00590">
    <property type="entry name" value="RRM_SF"/>
    <property type="match status" value="1"/>
</dbReference>
<dbReference type="OMA" id="CAKIGKV"/>
<dbReference type="InterPro" id="IPR012677">
    <property type="entry name" value="Nucleotide-bd_a/b_plait_sf"/>
</dbReference>
<dbReference type="Gene3D" id="3.30.70.330">
    <property type="match status" value="1"/>
</dbReference>
<dbReference type="InterPro" id="IPR000504">
    <property type="entry name" value="RRM_dom"/>
</dbReference>
<dbReference type="HOGENOM" id="CLU_162998_0_0_1"/>
<reference evidence="3" key="3">
    <citation type="submission" date="2015-02" db="UniProtKB">
        <authorList>
            <consortium name="EnsemblProtists"/>
        </authorList>
    </citation>
    <scope>IDENTIFICATION</scope>
    <source>
        <strain evidence="3">DAOM BR144</strain>
    </source>
</reference>
<dbReference type="Proteomes" id="UP000019132">
    <property type="component" value="Unassembled WGS sequence"/>
</dbReference>
<dbReference type="InParanoid" id="K3W5U2"/>
<dbReference type="VEuPathDB" id="FungiDB:PYU1_G000333"/>
<protein>
    <recommendedName>
        <fullName evidence="2">RRM domain-containing protein</fullName>
    </recommendedName>
</protein>
<dbReference type="eggNOG" id="ENOG502SR6S">
    <property type="taxonomic scope" value="Eukaryota"/>
</dbReference>
<organism evidence="3 4">
    <name type="scientific">Globisporangium ultimum (strain ATCC 200006 / CBS 805.95 / DAOM BR144)</name>
    <name type="common">Pythium ultimum</name>
    <dbReference type="NCBI Taxonomy" id="431595"/>
    <lineage>
        <taxon>Eukaryota</taxon>
        <taxon>Sar</taxon>
        <taxon>Stramenopiles</taxon>
        <taxon>Oomycota</taxon>
        <taxon>Peronosporomycetes</taxon>
        <taxon>Pythiales</taxon>
        <taxon>Pythiaceae</taxon>
        <taxon>Globisporangium</taxon>
    </lineage>
</organism>
<name>K3W5U2_GLOUD</name>
<dbReference type="Pfam" id="PF00076">
    <property type="entry name" value="RRM_1"/>
    <property type="match status" value="1"/>
</dbReference>
<accession>K3W5U2</accession>
<dbReference type="PANTHER" id="PTHR15608:SF0">
    <property type="entry name" value="HIV TAT-SPECIFIC FACTOR 1"/>
    <property type="match status" value="1"/>
</dbReference>
<dbReference type="PANTHER" id="PTHR15608">
    <property type="entry name" value="SPLICING FACTOR U2AF-ASSOCIATED PROTEIN 2"/>
    <property type="match status" value="1"/>
</dbReference>
<dbReference type="STRING" id="431595.K3W5U2"/>
<sequence>MDDAAHRERLERARLKNLEYMRKLDEQQAAREADALLASVAKQFGPQYATGEKDYDDLTRERRGVKPHANTAVVTRQNTSVYVTGLTTYIACKQLEGMCAKIGKVRRVKFYKDERGGLKGDATVTFGSHAAMERAIERLNHFEIKPGVLIT</sequence>
<dbReference type="GO" id="GO:0005686">
    <property type="term" value="C:U2 snRNP"/>
    <property type="evidence" value="ECO:0007669"/>
    <property type="project" value="TreeGrafter"/>
</dbReference>
<dbReference type="GO" id="GO:0005684">
    <property type="term" value="C:U2-type spliceosomal complex"/>
    <property type="evidence" value="ECO:0007669"/>
    <property type="project" value="TreeGrafter"/>
</dbReference>
<feature type="domain" description="RRM" evidence="2">
    <location>
        <begin position="79"/>
        <end position="151"/>
    </location>
</feature>
<reference evidence="4" key="1">
    <citation type="journal article" date="2010" name="Genome Biol.">
        <title>Genome sequence of the necrotrophic plant pathogen Pythium ultimum reveals original pathogenicity mechanisms and effector repertoire.</title>
        <authorList>
            <person name="Levesque C.A."/>
            <person name="Brouwer H."/>
            <person name="Cano L."/>
            <person name="Hamilton J.P."/>
            <person name="Holt C."/>
            <person name="Huitema E."/>
            <person name="Raffaele S."/>
            <person name="Robideau G.P."/>
            <person name="Thines M."/>
            <person name="Win J."/>
            <person name="Zerillo M.M."/>
            <person name="Beakes G.W."/>
            <person name="Boore J.L."/>
            <person name="Busam D."/>
            <person name="Dumas B."/>
            <person name="Ferriera S."/>
            <person name="Fuerstenberg S.I."/>
            <person name="Gachon C.M."/>
            <person name="Gaulin E."/>
            <person name="Govers F."/>
            <person name="Grenville-Briggs L."/>
            <person name="Horner N."/>
            <person name="Hostetler J."/>
            <person name="Jiang R.H."/>
            <person name="Johnson J."/>
            <person name="Krajaejun T."/>
            <person name="Lin H."/>
            <person name="Meijer H.J."/>
            <person name="Moore B."/>
            <person name="Morris P."/>
            <person name="Phuntmart V."/>
            <person name="Puiu D."/>
            <person name="Shetty J."/>
            <person name="Stajich J.E."/>
            <person name="Tripathy S."/>
            <person name="Wawra S."/>
            <person name="van West P."/>
            <person name="Whitty B.R."/>
            <person name="Coutinho P.M."/>
            <person name="Henrissat B."/>
            <person name="Martin F."/>
            <person name="Thomas P.D."/>
            <person name="Tyler B.M."/>
            <person name="De Vries R.P."/>
            <person name="Kamoun S."/>
            <person name="Yandell M."/>
            <person name="Tisserat N."/>
            <person name="Buell C.R."/>
        </authorList>
    </citation>
    <scope>NUCLEOTIDE SEQUENCE</scope>
    <source>
        <strain evidence="4">DAOM:BR144</strain>
    </source>
</reference>
<dbReference type="GO" id="GO:0003723">
    <property type="term" value="F:RNA binding"/>
    <property type="evidence" value="ECO:0007669"/>
    <property type="project" value="UniProtKB-UniRule"/>
</dbReference>
<dbReference type="InterPro" id="IPR035979">
    <property type="entry name" value="RBD_domain_sf"/>
</dbReference>